<dbReference type="OrthoDB" id="1782918at2759"/>
<proteinExistence type="predicted"/>
<comment type="caution">
    <text evidence="1">The sequence shown here is derived from an EMBL/GenBank/DDBJ whole genome shotgun (WGS) entry which is preliminary data.</text>
</comment>
<evidence type="ECO:0000313" key="1">
    <source>
        <dbReference type="EMBL" id="KAD4385681.1"/>
    </source>
</evidence>
<sequence>MDSARGTGGVTMWLTNLTHKDLKALCRCQIFFEVADMEHALQFMRVIRICIVFGVHAGIDWKAISDKYFKKGFRTIQEPVEQISQGTKLFPRVS</sequence>
<protein>
    <submittedName>
        <fullName evidence="1">Uncharacterized protein</fullName>
    </submittedName>
</protein>
<gene>
    <name evidence="1" type="ORF">E3N88_25850</name>
</gene>
<dbReference type="Proteomes" id="UP000326396">
    <property type="component" value="Linkage Group LG3"/>
</dbReference>
<dbReference type="AlphaFoldDB" id="A0A5N6N8N2"/>
<organism evidence="1 2">
    <name type="scientific">Mikania micrantha</name>
    <name type="common">bitter vine</name>
    <dbReference type="NCBI Taxonomy" id="192012"/>
    <lineage>
        <taxon>Eukaryota</taxon>
        <taxon>Viridiplantae</taxon>
        <taxon>Streptophyta</taxon>
        <taxon>Embryophyta</taxon>
        <taxon>Tracheophyta</taxon>
        <taxon>Spermatophyta</taxon>
        <taxon>Magnoliopsida</taxon>
        <taxon>eudicotyledons</taxon>
        <taxon>Gunneridae</taxon>
        <taxon>Pentapetalae</taxon>
        <taxon>asterids</taxon>
        <taxon>campanulids</taxon>
        <taxon>Asterales</taxon>
        <taxon>Asteraceae</taxon>
        <taxon>Asteroideae</taxon>
        <taxon>Heliantheae alliance</taxon>
        <taxon>Eupatorieae</taxon>
        <taxon>Mikania</taxon>
    </lineage>
</organism>
<dbReference type="EMBL" id="SZYD01000013">
    <property type="protein sequence ID" value="KAD4385681.1"/>
    <property type="molecule type" value="Genomic_DNA"/>
</dbReference>
<reference evidence="1 2" key="1">
    <citation type="submission" date="2019-05" db="EMBL/GenBank/DDBJ databases">
        <title>Mikania micrantha, genome provides insights into the molecular mechanism of rapid growth.</title>
        <authorList>
            <person name="Liu B."/>
        </authorList>
    </citation>
    <scope>NUCLEOTIDE SEQUENCE [LARGE SCALE GENOMIC DNA]</scope>
    <source>
        <strain evidence="1">NLD-2019</strain>
        <tissue evidence="1">Leaf</tissue>
    </source>
</reference>
<accession>A0A5N6N8N2</accession>
<name>A0A5N6N8N2_9ASTR</name>
<evidence type="ECO:0000313" key="2">
    <source>
        <dbReference type="Proteomes" id="UP000326396"/>
    </source>
</evidence>
<keyword evidence="2" id="KW-1185">Reference proteome</keyword>